<dbReference type="InterPro" id="IPR008909">
    <property type="entry name" value="DALR_anticod-bd"/>
</dbReference>
<evidence type="ECO:0000313" key="2">
    <source>
        <dbReference type="EnsemblMetazoa" id="AATE007476-PA.1"/>
    </source>
</evidence>
<dbReference type="GO" id="GO:0004814">
    <property type="term" value="F:arginine-tRNA ligase activity"/>
    <property type="evidence" value="ECO:0007669"/>
    <property type="project" value="InterPro"/>
</dbReference>
<feature type="domain" description="DALR anticodon binding" evidence="1">
    <location>
        <begin position="247"/>
        <end position="382"/>
    </location>
</feature>
<sequence length="382" mass="43688">MGDLLIKSKTDTEIHFDVELLQQTSANWPLQVDRVSCAGNVVHVWFERCSAFRKAIASMEWKPSVENRCSRSEHLYVEASAIQGDTAISMTHFRVNTLIKFMKNCFTHAGYTMVERDQPEAMDMTAPVKKIIFVQKKNKITTEQRDDTVVRQRVVEILTGPVLLGPELANADDYIKRRSSEMQLIAQHRYGVRIHDVNELERIVASLGRSAAIVDVLQQKHSSTIDMRAARIGITRTPTASKGAAFILYNFARLVSIFKKYRLMMEQEGYPRLPPVDAVDFSVLTESDEWQLLYVYVIGFPAALRRTLGDGQVERIAPHHLLEYTFGLVSCLSKYYRSTRILTDNRPKLLPLMFARLHLLDAIFNILQTILNLLDLEPIEEM</sequence>
<reference evidence="2" key="1">
    <citation type="submission" date="2022-08" db="UniProtKB">
        <authorList>
            <consortium name="EnsemblMetazoa"/>
        </authorList>
    </citation>
    <scope>IDENTIFICATION</scope>
    <source>
        <strain evidence="2">EBRO</strain>
    </source>
</reference>
<dbReference type="VEuPathDB" id="VectorBase:AATE007476"/>
<dbReference type="PANTHER" id="PTHR16043:SF1">
    <property type="entry name" value="DALR ANTICODON-BINDING DOMAIN-CONTAINING PROTEIN 3"/>
    <property type="match status" value="1"/>
</dbReference>
<dbReference type="Pfam" id="PF05746">
    <property type="entry name" value="DALR_1"/>
    <property type="match status" value="1"/>
</dbReference>
<dbReference type="Gene3D" id="1.10.730.10">
    <property type="entry name" value="Isoleucyl-tRNA Synthetase, Domain 1"/>
    <property type="match status" value="1"/>
</dbReference>
<proteinExistence type="predicted"/>
<dbReference type="AlphaFoldDB" id="A0A182IXN3"/>
<dbReference type="GO" id="GO:0005524">
    <property type="term" value="F:ATP binding"/>
    <property type="evidence" value="ECO:0007669"/>
    <property type="project" value="InterPro"/>
</dbReference>
<dbReference type="GO" id="GO:0106217">
    <property type="term" value="P:tRNA C3-cytosine methylation"/>
    <property type="evidence" value="ECO:0007669"/>
    <property type="project" value="TreeGrafter"/>
</dbReference>
<dbReference type="EnsemblMetazoa" id="AATE007476-RA">
    <property type="protein sequence ID" value="AATE007476-PA.1"/>
    <property type="gene ID" value="AATE007476"/>
</dbReference>
<organism evidence="2">
    <name type="scientific">Anopheles atroparvus</name>
    <name type="common">European mosquito</name>
    <dbReference type="NCBI Taxonomy" id="41427"/>
    <lineage>
        <taxon>Eukaryota</taxon>
        <taxon>Metazoa</taxon>
        <taxon>Ecdysozoa</taxon>
        <taxon>Arthropoda</taxon>
        <taxon>Hexapoda</taxon>
        <taxon>Insecta</taxon>
        <taxon>Pterygota</taxon>
        <taxon>Neoptera</taxon>
        <taxon>Endopterygota</taxon>
        <taxon>Diptera</taxon>
        <taxon>Nematocera</taxon>
        <taxon>Culicoidea</taxon>
        <taxon>Culicidae</taxon>
        <taxon>Anophelinae</taxon>
        <taxon>Anopheles</taxon>
    </lineage>
</organism>
<name>A0A182IXN3_ANOAO</name>
<evidence type="ECO:0000259" key="1">
    <source>
        <dbReference type="SMART" id="SM00836"/>
    </source>
</evidence>
<dbReference type="InterPro" id="IPR009080">
    <property type="entry name" value="tRNAsynth_Ia_anticodon-bd"/>
</dbReference>
<protein>
    <recommendedName>
        <fullName evidence="1">DALR anticodon binding domain-containing protein</fullName>
    </recommendedName>
</protein>
<dbReference type="GO" id="GO:0006420">
    <property type="term" value="P:arginyl-tRNA aminoacylation"/>
    <property type="evidence" value="ECO:0007669"/>
    <property type="project" value="InterPro"/>
</dbReference>
<accession>A0A182IXN3</accession>
<dbReference type="PANTHER" id="PTHR16043">
    <property type="entry name" value="DALRD3 PROTEIN"/>
    <property type="match status" value="1"/>
</dbReference>
<dbReference type="STRING" id="41427.A0A182IXN3"/>
<dbReference type="InterPro" id="IPR037380">
    <property type="entry name" value="DALRD3"/>
</dbReference>
<dbReference type="SMART" id="SM00836">
    <property type="entry name" value="DALR_1"/>
    <property type="match status" value="1"/>
</dbReference>
<dbReference type="SUPFAM" id="SSF47323">
    <property type="entry name" value="Anticodon-binding domain of a subclass of class I aminoacyl-tRNA synthetases"/>
    <property type="match status" value="1"/>
</dbReference>
<dbReference type="GO" id="GO:0000049">
    <property type="term" value="F:tRNA binding"/>
    <property type="evidence" value="ECO:0007669"/>
    <property type="project" value="TreeGrafter"/>
</dbReference>